<dbReference type="PANTHER" id="PTHR34980">
    <property type="entry name" value="INNER MEMBRANE PROTEIN-RELATED-RELATED"/>
    <property type="match status" value="1"/>
</dbReference>
<evidence type="ECO:0000313" key="2">
    <source>
        <dbReference type="EMBL" id="DAD81395.1"/>
    </source>
</evidence>
<proteinExistence type="predicted"/>
<feature type="transmembrane region" description="Helical" evidence="1">
    <location>
        <begin position="101"/>
        <end position="120"/>
    </location>
</feature>
<feature type="transmembrane region" description="Helical" evidence="1">
    <location>
        <begin position="132"/>
        <end position="149"/>
    </location>
</feature>
<evidence type="ECO:0008006" key="3">
    <source>
        <dbReference type="Google" id="ProtNLM"/>
    </source>
</evidence>
<dbReference type="InterPro" id="IPR008523">
    <property type="entry name" value="DUF805"/>
</dbReference>
<name>A0A8S5MHK3_9CAUD</name>
<protein>
    <recommendedName>
        <fullName evidence="3">DUF805 domain-containing protein</fullName>
    </recommendedName>
</protein>
<accession>A0A8S5MHK3</accession>
<sequence>MAEQKYVCPNCNGLIDYGTRFCPHCGNALGNWGAPAVQPNIEPQTNYGAVNSKEESLKEMYFSCEGRLNRKAAFERMVVNGICCRILEWFIAEFALELNVIGVIISLVGALVLLYSSICISIRRWHDLNKSGWFVLSELLILPIFYFWFAKGTTGPNKYGPDPLAGKQ</sequence>
<reference evidence="2" key="1">
    <citation type="journal article" date="2021" name="Proc. Natl. Acad. Sci. U.S.A.">
        <title>A Catalog of Tens of Thousands of Viruses from Human Metagenomes Reveals Hidden Associations with Chronic Diseases.</title>
        <authorList>
            <person name="Tisza M.J."/>
            <person name="Buck C.B."/>
        </authorList>
    </citation>
    <scope>NUCLEOTIDE SEQUENCE</scope>
    <source>
        <strain evidence="2">Ctqve24</strain>
    </source>
</reference>
<organism evidence="2">
    <name type="scientific">Podoviridae sp. ctqve24</name>
    <dbReference type="NCBI Taxonomy" id="2826580"/>
    <lineage>
        <taxon>Viruses</taxon>
        <taxon>Duplodnaviria</taxon>
        <taxon>Heunggongvirae</taxon>
        <taxon>Uroviricota</taxon>
        <taxon>Caudoviricetes</taxon>
    </lineage>
</organism>
<dbReference type="EMBL" id="BK014901">
    <property type="protein sequence ID" value="DAD81395.1"/>
    <property type="molecule type" value="Genomic_DNA"/>
</dbReference>
<dbReference type="Pfam" id="PF05656">
    <property type="entry name" value="DUF805"/>
    <property type="match status" value="1"/>
</dbReference>
<dbReference type="GO" id="GO:0005886">
    <property type="term" value="C:plasma membrane"/>
    <property type="evidence" value="ECO:0007669"/>
    <property type="project" value="TreeGrafter"/>
</dbReference>
<keyword evidence="1" id="KW-0472">Membrane</keyword>
<evidence type="ECO:0000256" key="1">
    <source>
        <dbReference type="SAM" id="Phobius"/>
    </source>
</evidence>
<keyword evidence="1" id="KW-0812">Transmembrane</keyword>
<keyword evidence="1" id="KW-1133">Transmembrane helix</keyword>